<evidence type="ECO:0000313" key="14">
    <source>
        <dbReference type="Proteomes" id="UP000698222"/>
    </source>
</evidence>
<dbReference type="InterPro" id="IPR004570">
    <property type="entry name" value="Phosphatidylglycerol_P_synth"/>
</dbReference>
<evidence type="ECO:0000256" key="1">
    <source>
        <dbReference type="ARBA" id="ARBA00004141"/>
    </source>
</evidence>
<dbReference type="RefSeq" id="WP_209895066.1">
    <property type="nucleotide sequence ID" value="NZ_BAAAJV010000008.1"/>
</dbReference>
<feature type="transmembrane region" description="Helical" evidence="12">
    <location>
        <begin position="128"/>
        <end position="150"/>
    </location>
</feature>
<evidence type="ECO:0000256" key="12">
    <source>
        <dbReference type="SAM" id="Phobius"/>
    </source>
</evidence>
<keyword evidence="8 12" id="KW-0472">Membrane</keyword>
<evidence type="ECO:0000256" key="8">
    <source>
        <dbReference type="ARBA" id="ARBA00023136"/>
    </source>
</evidence>
<evidence type="ECO:0000256" key="2">
    <source>
        <dbReference type="ARBA" id="ARBA00010441"/>
    </source>
</evidence>
<dbReference type="PROSITE" id="PS00379">
    <property type="entry name" value="CDP_ALCOHOL_P_TRANSF"/>
    <property type="match status" value="1"/>
</dbReference>
<dbReference type="GO" id="GO:0043337">
    <property type="term" value="F:cardiolipin synthase (CMP-forming)"/>
    <property type="evidence" value="ECO:0007669"/>
    <property type="project" value="UniProtKB-EC"/>
</dbReference>
<dbReference type="InterPro" id="IPR000462">
    <property type="entry name" value="CDP-OH_P_trans"/>
</dbReference>
<feature type="transmembrane region" description="Helical" evidence="12">
    <location>
        <begin position="156"/>
        <end position="174"/>
    </location>
</feature>
<accession>A0ABS4YPX6</accession>
<comment type="subcellular location">
    <subcellularLocation>
        <location evidence="1">Membrane</location>
        <topology evidence="1">Multi-pass membrane protein</topology>
    </subcellularLocation>
</comment>
<evidence type="ECO:0000256" key="10">
    <source>
        <dbReference type="ARBA" id="ARBA00023264"/>
    </source>
</evidence>
<comment type="caution">
    <text evidence="13">The sequence shown here is derived from an EMBL/GenBank/DDBJ whole genome shotgun (WGS) entry which is preliminary data.</text>
</comment>
<name>A0ABS4YPX6_9MICO</name>
<comment type="similarity">
    <text evidence="2 11">Belongs to the CDP-alcohol phosphatidyltransferase class-I family.</text>
</comment>
<evidence type="ECO:0000256" key="4">
    <source>
        <dbReference type="ARBA" id="ARBA00022679"/>
    </source>
</evidence>
<dbReference type="InterPro" id="IPR048254">
    <property type="entry name" value="CDP_ALCOHOL_P_TRANSF_CS"/>
</dbReference>
<keyword evidence="6 12" id="KW-1133">Transmembrane helix</keyword>
<dbReference type="PIRSF" id="PIRSF000847">
    <property type="entry name" value="Phos_ph_gly_syn"/>
    <property type="match status" value="1"/>
</dbReference>
<evidence type="ECO:0000256" key="9">
    <source>
        <dbReference type="ARBA" id="ARBA00023209"/>
    </source>
</evidence>
<evidence type="ECO:0000313" key="13">
    <source>
        <dbReference type="EMBL" id="MBP2410846.1"/>
    </source>
</evidence>
<sequence length="193" mass="20238">MSPTRRRDWATIPNLITLARFALLAPVCVLLWDGAGTLAVVLLLAWACTDWVDGLLARALDQRSRTGEIMDPIADRLGLAAIAATLALVDLLPWAALAIIIIVDLATTVLASRAALRGRIEVSVLGKIRTAVLMTSIFLLVAAAAWAPGLLDAGRVLVWIAVGLHVLSGADYILRASRAPQGASAGAGPPSPR</sequence>
<keyword evidence="9" id="KW-0594">Phospholipid biosynthesis</keyword>
<organism evidence="13 14">
    <name type="scientific">Brachybacterium fresconis</name>
    <dbReference type="NCBI Taxonomy" id="173363"/>
    <lineage>
        <taxon>Bacteria</taxon>
        <taxon>Bacillati</taxon>
        <taxon>Actinomycetota</taxon>
        <taxon>Actinomycetes</taxon>
        <taxon>Micrococcales</taxon>
        <taxon>Dermabacteraceae</taxon>
        <taxon>Brachybacterium</taxon>
    </lineage>
</organism>
<feature type="transmembrane region" description="Helical" evidence="12">
    <location>
        <begin position="12"/>
        <end position="32"/>
    </location>
</feature>
<dbReference type="Pfam" id="PF01066">
    <property type="entry name" value="CDP-OH_P_transf"/>
    <property type="match status" value="1"/>
</dbReference>
<dbReference type="PANTHER" id="PTHR14269:SF11">
    <property type="entry name" value="CDP-DIACYLGLYCEROL--GLYCEROL-3-PHOSPHATE 3-PHOSPHATIDYLTRANSFERASE"/>
    <property type="match status" value="1"/>
</dbReference>
<dbReference type="InterPro" id="IPR043130">
    <property type="entry name" value="CDP-OH_PTrfase_TM_dom"/>
</dbReference>
<keyword evidence="4 11" id="KW-0808">Transferase</keyword>
<dbReference type="Gene3D" id="1.20.120.1760">
    <property type="match status" value="1"/>
</dbReference>
<dbReference type="Proteomes" id="UP000698222">
    <property type="component" value="Unassembled WGS sequence"/>
</dbReference>
<protein>
    <submittedName>
        <fullName evidence="13">Cardiolipin synthase</fullName>
        <ecNumber evidence="13">2.7.8.41</ecNumber>
    </submittedName>
</protein>
<evidence type="ECO:0000256" key="6">
    <source>
        <dbReference type="ARBA" id="ARBA00022989"/>
    </source>
</evidence>
<evidence type="ECO:0000256" key="7">
    <source>
        <dbReference type="ARBA" id="ARBA00023098"/>
    </source>
</evidence>
<gene>
    <name evidence="13" type="ORF">JOF44_003749</name>
</gene>
<dbReference type="EC" id="2.7.8.41" evidence="13"/>
<evidence type="ECO:0000256" key="3">
    <source>
        <dbReference type="ARBA" id="ARBA00022516"/>
    </source>
</evidence>
<evidence type="ECO:0000256" key="11">
    <source>
        <dbReference type="RuleBase" id="RU003750"/>
    </source>
</evidence>
<keyword evidence="14" id="KW-1185">Reference proteome</keyword>
<evidence type="ECO:0000256" key="5">
    <source>
        <dbReference type="ARBA" id="ARBA00022692"/>
    </source>
</evidence>
<dbReference type="EMBL" id="JAGIOC010000001">
    <property type="protein sequence ID" value="MBP2410846.1"/>
    <property type="molecule type" value="Genomic_DNA"/>
</dbReference>
<reference evidence="13 14" key="1">
    <citation type="submission" date="2021-03" db="EMBL/GenBank/DDBJ databases">
        <title>Sequencing the genomes of 1000 actinobacteria strains.</title>
        <authorList>
            <person name="Klenk H.-P."/>
        </authorList>
    </citation>
    <scope>NUCLEOTIDE SEQUENCE [LARGE SCALE GENOMIC DNA]</scope>
    <source>
        <strain evidence="13 14">DSM 14564</strain>
    </source>
</reference>
<dbReference type="PANTHER" id="PTHR14269">
    <property type="entry name" value="CDP-DIACYLGLYCEROL--GLYCEROL-3-PHOSPHATE 3-PHOSPHATIDYLTRANSFERASE-RELATED"/>
    <property type="match status" value="1"/>
</dbReference>
<proteinExistence type="inferred from homology"/>
<dbReference type="InterPro" id="IPR050324">
    <property type="entry name" value="CDP-alcohol_PTase-I"/>
</dbReference>
<keyword evidence="3" id="KW-0444">Lipid biosynthesis</keyword>
<keyword evidence="10" id="KW-1208">Phospholipid metabolism</keyword>
<keyword evidence="7" id="KW-0443">Lipid metabolism</keyword>
<keyword evidence="5 12" id="KW-0812">Transmembrane</keyword>